<feature type="non-terminal residue" evidence="2">
    <location>
        <position position="1"/>
    </location>
</feature>
<gene>
    <name evidence="2" type="ORF">ACFQ1S_15245</name>
</gene>
<sequence length="61" mass="6691">RMALDLLIERMADPQAMPRHALLEPRIVLRSSTGARQPRGVVHTGPAEPNPATMRKTSGYA</sequence>
<dbReference type="EMBL" id="JBHTIS010000798">
    <property type="protein sequence ID" value="MFD1046807.1"/>
    <property type="molecule type" value="Genomic_DNA"/>
</dbReference>
<keyword evidence="3" id="KW-1185">Reference proteome</keyword>
<evidence type="ECO:0000256" key="1">
    <source>
        <dbReference type="SAM" id="MobiDB-lite"/>
    </source>
</evidence>
<proteinExistence type="predicted"/>
<evidence type="ECO:0000313" key="2">
    <source>
        <dbReference type="EMBL" id="MFD1046807.1"/>
    </source>
</evidence>
<accession>A0ABW3MA44</accession>
<name>A0ABW3MA44_9PSEU</name>
<evidence type="ECO:0000313" key="3">
    <source>
        <dbReference type="Proteomes" id="UP001597045"/>
    </source>
</evidence>
<evidence type="ECO:0008006" key="4">
    <source>
        <dbReference type="Google" id="ProtNLM"/>
    </source>
</evidence>
<protein>
    <recommendedName>
        <fullName evidence="4">LacI family transcriptional regulator</fullName>
    </recommendedName>
</protein>
<reference evidence="3" key="1">
    <citation type="journal article" date="2019" name="Int. J. Syst. Evol. Microbiol.">
        <title>The Global Catalogue of Microorganisms (GCM) 10K type strain sequencing project: providing services to taxonomists for standard genome sequencing and annotation.</title>
        <authorList>
            <consortium name="The Broad Institute Genomics Platform"/>
            <consortium name="The Broad Institute Genome Sequencing Center for Infectious Disease"/>
            <person name="Wu L."/>
            <person name="Ma J."/>
        </authorList>
    </citation>
    <scope>NUCLEOTIDE SEQUENCE [LARGE SCALE GENOMIC DNA]</scope>
    <source>
        <strain evidence="3">JCM 31486</strain>
    </source>
</reference>
<comment type="caution">
    <text evidence="2">The sequence shown here is derived from an EMBL/GenBank/DDBJ whole genome shotgun (WGS) entry which is preliminary data.</text>
</comment>
<dbReference type="Proteomes" id="UP001597045">
    <property type="component" value="Unassembled WGS sequence"/>
</dbReference>
<organism evidence="2 3">
    <name type="scientific">Kibdelosporangium lantanae</name>
    <dbReference type="NCBI Taxonomy" id="1497396"/>
    <lineage>
        <taxon>Bacteria</taxon>
        <taxon>Bacillati</taxon>
        <taxon>Actinomycetota</taxon>
        <taxon>Actinomycetes</taxon>
        <taxon>Pseudonocardiales</taxon>
        <taxon>Pseudonocardiaceae</taxon>
        <taxon>Kibdelosporangium</taxon>
    </lineage>
</organism>
<feature type="region of interest" description="Disordered" evidence="1">
    <location>
        <begin position="30"/>
        <end position="61"/>
    </location>
</feature>